<keyword evidence="2" id="KW-1185">Reference proteome</keyword>
<dbReference type="AlphaFoldDB" id="A0A3S5CVJ1"/>
<name>A0A3S5CVJ1_9PLAT</name>
<gene>
    <name evidence="1" type="ORF">PXEA_LOCUS36471</name>
</gene>
<dbReference type="Proteomes" id="UP000784294">
    <property type="component" value="Unassembled WGS sequence"/>
</dbReference>
<evidence type="ECO:0000313" key="2">
    <source>
        <dbReference type="Proteomes" id="UP000784294"/>
    </source>
</evidence>
<proteinExistence type="predicted"/>
<comment type="caution">
    <text evidence="1">The sequence shown here is derived from an EMBL/GenBank/DDBJ whole genome shotgun (WGS) entry which is preliminary data.</text>
</comment>
<protein>
    <submittedName>
        <fullName evidence="1">Uncharacterized protein</fullName>
    </submittedName>
</protein>
<organism evidence="1 2">
    <name type="scientific">Protopolystoma xenopodis</name>
    <dbReference type="NCBI Taxonomy" id="117903"/>
    <lineage>
        <taxon>Eukaryota</taxon>
        <taxon>Metazoa</taxon>
        <taxon>Spiralia</taxon>
        <taxon>Lophotrochozoa</taxon>
        <taxon>Platyhelminthes</taxon>
        <taxon>Monogenea</taxon>
        <taxon>Polyopisthocotylea</taxon>
        <taxon>Polystomatidea</taxon>
        <taxon>Polystomatidae</taxon>
        <taxon>Protopolystoma</taxon>
    </lineage>
</organism>
<accession>A0A3S5CVJ1</accession>
<reference evidence="1" key="1">
    <citation type="submission" date="2018-11" db="EMBL/GenBank/DDBJ databases">
        <authorList>
            <consortium name="Pathogen Informatics"/>
        </authorList>
    </citation>
    <scope>NUCLEOTIDE SEQUENCE</scope>
</reference>
<dbReference type="EMBL" id="CAAALY010278335">
    <property type="protein sequence ID" value="VEL43031.1"/>
    <property type="molecule type" value="Genomic_DNA"/>
</dbReference>
<sequence>MATLAPHHLHRLRRLDYWSGNTLILPVGSQVTVVWSAAVPPPPSLLRGPPITVLPVQSVSQGNTIPVWWSGWPCCKRCQFSRQAPGRPVLEAIAVAPVPRPRTADSCDPALPRLDPGSGWRVLSGRALRQESQRNEVGLAKNSWVPRPLSVDGARFLTGLLGYDYKNEDARHLTD</sequence>
<evidence type="ECO:0000313" key="1">
    <source>
        <dbReference type="EMBL" id="VEL43031.1"/>
    </source>
</evidence>